<name>A0AAD8R0Q9_LOLMU</name>
<feature type="domain" description="O-methyltransferase dimerisation" evidence="6">
    <location>
        <begin position="28"/>
        <end position="116"/>
    </location>
</feature>
<dbReference type="PIRSF" id="PIRSF005739">
    <property type="entry name" value="O-mtase"/>
    <property type="match status" value="1"/>
</dbReference>
<dbReference type="SUPFAM" id="SSF53335">
    <property type="entry name" value="S-adenosyl-L-methionine-dependent methyltransferases"/>
    <property type="match status" value="1"/>
</dbReference>
<dbReference type="Pfam" id="PF00891">
    <property type="entry name" value="Methyltransf_2"/>
    <property type="match status" value="1"/>
</dbReference>
<reference evidence="7" key="1">
    <citation type="submission" date="2023-07" db="EMBL/GenBank/DDBJ databases">
        <title>A chromosome-level genome assembly of Lolium multiflorum.</title>
        <authorList>
            <person name="Chen Y."/>
            <person name="Copetti D."/>
            <person name="Kolliker R."/>
            <person name="Studer B."/>
        </authorList>
    </citation>
    <scope>NUCLEOTIDE SEQUENCE</scope>
    <source>
        <strain evidence="7">02402/16</strain>
        <tissue evidence="7">Leaf</tissue>
    </source>
</reference>
<dbReference type="GO" id="GO:0008171">
    <property type="term" value="F:O-methyltransferase activity"/>
    <property type="evidence" value="ECO:0007669"/>
    <property type="project" value="InterPro"/>
</dbReference>
<evidence type="ECO:0000259" key="6">
    <source>
        <dbReference type="Pfam" id="PF08100"/>
    </source>
</evidence>
<dbReference type="EMBL" id="JAUUTY010000007">
    <property type="protein sequence ID" value="KAK1611334.1"/>
    <property type="molecule type" value="Genomic_DNA"/>
</dbReference>
<dbReference type="PANTHER" id="PTHR11746">
    <property type="entry name" value="O-METHYLTRANSFERASE"/>
    <property type="match status" value="1"/>
</dbReference>
<comment type="caution">
    <text evidence="7">The sequence shown here is derived from an EMBL/GenBank/DDBJ whole genome shotgun (WGS) entry which is preliminary data.</text>
</comment>
<keyword evidence="2" id="KW-0808">Transferase</keyword>
<accession>A0AAD8R0Q9</accession>
<dbReference type="Gene3D" id="1.10.10.10">
    <property type="entry name" value="Winged helix-like DNA-binding domain superfamily/Winged helix DNA-binding domain"/>
    <property type="match status" value="1"/>
</dbReference>
<evidence type="ECO:0000256" key="3">
    <source>
        <dbReference type="ARBA" id="ARBA00022691"/>
    </source>
</evidence>
<dbReference type="InterPro" id="IPR036388">
    <property type="entry name" value="WH-like_DNA-bd_sf"/>
</dbReference>
<feature type="domain" description="O-methyltransferase C-terminal" evidence="5">
    <location>
        <begin position="142"/>
        <end position="350"/>
    </location>
</feature>
<dbReference type="InterPro" id="IPR036390">
    <property type="entry name" value="WH_DNA-bd_sf"/>
</dbReference>
<dbReference type="Gene3D" id="3.40.50.150">
    <property type="entry name" value="Vaccinia Virus protein VP39"/>
    <property type="match status" value="1"/>
</dbReference>
<dbReference type="GO" id="GO:0008757">
    <property type="term" value="F:S-adenosylmethionine-dependent methyltransferase activity"/>
    <property type="evidence" value="ECO:0007669"/>
    <property type="project" value="UniProtKB-ARBA"/>
</dbReference>
<organism evidence="7 8">
    <name type="scientific">Lolium multiflorum</name>
    <name type="common">Italian ryegrass</name>
    <name type="synonym">Lolium perenne subsp. multiflorum</name>
    <dbReference type="NCBI Taxonomy" id="4521"/>
    <lineage>
        <taxon>Eukaryota</taxon>
        <taxon>Viridiplantae</taxon>
        <taxon>Streptophyta</taxon>
        <taxon>Embryophyta</taxon>
        <taxon>Tracheophyta</taxon>
        <taxon>Spermatophyta</taxon>
        <taxon>Magnoliopsida</taxon>
        <taxon>Liliopsida</taxon>
        <taxon>Poales</taxon>
        <taxon>Poaceae</taxon>
        <taxon>BOP clade</taxon>
        <taxon>Pooideae</taxon>
        <taxon>Poodae</taxon>
        <taxon>Poeae</taxon>
        <taxon>Poeae Chloroplast Group 2 (Poeae type)</taxon>
        <taxon>Loliodinae</taxon>
        <taxon>Loliinae</taxon>
        <taxon>Lolium</taxon>
    </lineage>
</organism>
<dbReference type="CDD" id="cd02440">
    <property type="entry name" value="AdoMet_MTases"/>
    <property type="match status" value="1"/>
</dbReference>
<dbReference type="InterPro" id="IPR012967">
    <property type="entry name" value="COMT_dimerisation"/>
</dbReference>
<dbReference type="FunFam" id="3.40.50.150:FF:000057">
    <property type="entry name" value="O-methyltransferase ZRP4"/>
    <property type="match status" value="1"/>
</dbReference>
<proteinExistence type="predicted"/>
<dbReference type="SUPFAM" id="SSF46785">
    <property type="entry name" value="Winged helix' DNA-binding domain"/>
    <property type="match status" value="1"/>
</dbReference>
<dbReference type="GO" id="GO:0046983">
    <property type="term" value="F:protein dimerization activity"/>
    <property type="evidence" value="ECO:0007669"/>
    <property type="project" value="InterPro"/>
</dbReference>
<dbReference type="Pfam" id="PF08100">
    <property type="entry name" value="Dimerisation"/>
    <property type="match status" value="1"/>
</dbReference>
<keyword evidence="1" id="KW-0489">Methyltransferase</keyword>
<evidence type="ECO:0000313" key="8">
    <source>
        <dbReference type="Proteomes" id="UP001231189"/>
    </source>
</evidence>
<protein>
    <submittedName>
        <fullName evidence="7">Uncharacterized protein</fullName>
    </submittedName>
</protein>
<feature type="active site" description="Proton acceptor" evidence="4">
    <location>
        <position position="272"/>
    </location>
</feature>
<keyword evidence="3" id="KW-0949">S-adenosyl-L-methionine</keyword>
<dbReference type="InterPro" id="IPR029063">
    <property type="entry name" value="SAM-dependent_MTases_sf"/>
</dbReference>
<dbReference type="InterPro" id="IPR001077">
    <property type="entry name" value="COMT_C"/>
</dbReference>
<dbReference type="Proteomes" id="UP001231189">
    <property type="component" value="Unassembled WGS sequence"/>
</dbReference>
<evidence type="ECO:0000256" key="4">
    <source>
        <dbReference type="PIRSR" id="PIRSR005739-1"/>
    </source>
</evidence>
<sequence length="368" mass="40224">MAEHGNAVDELMAMSTEEILQAQLELYHHCVALVKSMALKAATDLRVPDVIYRRGGAATLSDLAADTGIHPTKVAHLRRIMRVLTTSGGVFSIQNSDDGGTPVYKLTRVSRLLVESSRHELSAMVGVLVDPFAVTAFFSIPKWFTDERAASVSLFEVAHGCTRVEMVAKDASYGGMFHAGMTSDSRFILDILLRESSGVFQGVGSLVDIGGGHGAVASAIATAFPQIRCTVLELPDVVAGAPADIGNVEFEVGDMFEYIPPADALLFKWIFHVWQDEDCVKILRQCKKALPPRDAGGKVIIIDTVVGCGSQQVTVSSEMQLWLDVYMMYVDGEERDELEWKKIFLEAGFSDYKITPVLGFRSLIEVYP</sequence>
<evidence type="ECO:0000313" key="7">
    <source>
        <dbReference type="EMBL" id="KAK1611334.1"/>
    </source>
</evidence>
<dbReference type="GO" id="GO:0032259">
    <property type="term" value="P:methylation"/>
    <property type="evidence" value="ECO:0007669"/>
    <property type="project" value="UniProtKB-KW"/>
</dbReference>
<evidence type="ECO:0000256" key="2">
    <source>
        <dbReference type="ARBA" id="ARBA00022679"/>
    </source>
</evidence>
<gene>
    <name evidence="7" type="ORF">QYE76_035007</name>
</gene>
<dbReference type="InterPro" id="IPR016461">
    <property type="entry name" value="COMT-like"/>
</dbReference>
<keyword evidence="8" id="KW-1185">Reference proteome</keyword>
<dbReference type="PROSITE" id="PS51683">
    <property type="entry name" value="SAM_OMT_II"/>
    <property type="match status" value="1"/>
</dbReference>
<evidence type="ECO:0000256" key="1">
    <source>
        <dbReference type="ARBA" id="ARBA00022603"/>
    </source>
</evidence>
<evidence type="ECO:0000259" key="5">
    <source>
        <dbReference type="Pfam" id="PF00891"/>
    </source>
</evidence>
<dbReference type="AlphaFoldDB" id="A0AAD8R0Q9"/>